<keyword evidence="1" id="KW-0732">Signal</keyword>
<protein>
    <recommendedName>
        <fullName evidence="4">LppA-like lipoprotein</fullName>
    </recommendedName>
</protein>
<gene>
    <name evidence="2" type="ORF">FB471_3990</name>
</gene>
<keyword evidence="3" id="KW-1185">Reference proteome</keyword>
<sequence length="171" mass="18787">MSRIKVALTAVVAALCMITLNACGESDTPSGEPLEPTINIQEANRLVDDYMERGRRAISPDARLTDDFRKDSMACDDPTDRGPKGRVFATRDAEVAGIPNASTRENFTALRTWWKENSFRVTTDNGQAIYGEHTDNGFRMSLESNDEGKIYLGVSSPCVWPDGTPEPESPA</sequence>
<evidence type="ECO:0000313" key="3">
    <source>
        <dbReference type="Proteomes" id="UP000320876"/>
    </source>
</evidence>
<evidence type="ECO:0000313" key="2">
    <source>
        <dbReference type="EMBL" id="TQJ04207.1"/>
    </source>
</evidence>
<feature type="chain" id="PRO_5039145528" description="LppA-like lipoprotein" evidence="1">
    <location>
        <begin position="23"/>
        <end position="171"/>
    </location>
</feature>
<dbReference type="Proteomes" id="UP000320876">
    <property type="component" value="Unassembled WGS sequence"/>
</dbReference>
<organism evidence="2 3">
    <name type="scientific">Amycolatopsis cihanbeyliensis</name>
    <dbReference type="NCBI Taxonomy" id="1128664"/>
    <lineage>
        <taxon>Bacteria</taxon>
        <taxon>Bacillati</taxon>
        <taxon>Actinomycetota</taxon>
        <taxon>Actinomycetes</taxon>
        <taxon>Pseudonocardiales</taxon>
        <taxon>Pseudonocardiaceae</taxon>
        <taxon>Amycolatopsis</taxon>
    </lineage>
</organism>
<proteinExistence type="predicted"/>
<feature type="signal peptide" evidence="1">
    <location>
        <begin position="1"/>
        <end position="22"/>
    </location>
</feature>
<comment type="caution">
    <text evidence="2">The sequence shown here is derived from an EMBL/GenBank/DDBJ whole genome shotgun (WGS) entry which is preliminary data.</text>
</comment>
<accession>A0A542DM94</accession>
<evidence type="ECO:0008006" key="4">
    <source>
        <dbReference type="Google" id="ProtNLM"/>
    </source>
</evidence>
<dbReference type="AlphaFoldDB" id="A0A542DM94"/>
<dbReference type="RefSeq" id="WP_246076487.1">
    <property type="nucleotide sequence ID" value="NZ_VFML01000001.1"/>
</dbReference>
<reference evidence="2 3" key="1">
    <citation type="submission" date="2019-06" db="EMBL/GenBank/DDBJ databases">
        <title>Sequencing the genomes of 1000 actinobacteria strains.</title>
        <authorList>
            <person name="Klenk H.-P."/>
        </authorList>
    </citation>
    <scope>NUCLEOTIDE SEQUENCE [LARGE SCALE GENOMIC DNA]</scope>
    <source>
        <strain evidence="2 3">DSM 45679</strain>
    </source>
</reference>
<name>A0A542DM94_AMYCI</name>
<evidence type="ECO:0000256" key="1">
    <source>
        <dbReference type="SAM" id="SignalP"/>
    </source>
</evidence>
<dbReference type="EMBL" id="VFML01000001">
    <property type="protein sequence ID" value="TQJ04207.1"/>
    <property type="molecule type" value="Genomic_DNA"/>
</dbReference>